<dbReference type="GO" id="GO:0051301">
    <property type="term" value="P:cell division"/>
    <property type="evidence" value="ECO:0007669"/>
    <property type="project" value="UniProtKB-KW"/>
</dbReference>
<comment type="pathway">
    <text evidence="10 11">Cell wall biogenesis; peptidoglycan biosynthesis.</text>
</comment>
<feature type="domain" description="Mur ligase N-terminal catalytic" evidence="13">
    <location>
        <begin position="35"/>
        <end position="104"/>
    </location>
</feature>
<dbReference type="Gene3D" id="3.90.190.20">
    <property type="entry name" value="Mur ligase, C-terminal domain"/>
    <property type="match status" value="1"/>
</dbReference>
<evidence type="ECO:0000256" key="12">
    <source>
        <dbReference type="SAM" id="MobiDB-lite"/>
    </source>
</evidence>
<evidence type="ECO:0000256" key="11">
    <source>
        <dbReference type="RuleBase" id="RU004136"/>
    </source>
</evidence>
<accession>A0A369AR03</accession>
<sequence length="560" mass="57847">MMRLQQAFDFIRARIPAARLVGVDTAGAAAIELQRVHTDTRTLQPGDLFVALRGARFDAHDFLPQARAQGAVAVVAERGIEAAGLPGIEVPDSTAALGALAAGWRAQFTLPLIAVTGSNGKTTVTQMIACILAANAGEAAFATRGNLNNAIGVPQTLLRLTAAHRVGVVELGMNHPGEIAYLAELVRPTVALVNNAQREHLEFMHTVEAVARENGAVLAALPQSGVAVFPAQDDYTPLWRSLAAGRRCLTFGGAGADFECLRATWELTEAPEQPGAQQAAWSVQMRTPTGPLACRLHIAGRHNVTNALAAAACAFAAGVPPDAIAQGLAAFRPVAGRSRAFGLQLGGREITVVDDSYNANPDSVRAAIAVLAELPAPQLLVLGDMGEVGTQGPQFHAEAGAQARAAGITRLYALGELAAHAVRAFDPEGRGAGRHFDHMAALQEAVRAALPDLGSVLVKGSRFMKMEQVVQALGACRTLGVDSENGPQQGQFLPDSPPHSGTMGQEDGKKWAAAAHSQPTIPKSDRLLEASPGAAAPTPAAAASPTSPTSSPAGAAGAAC</sequence>
<feature type="domain" description="Mur ligase central" evidence="15">
    <location>
        <begin position="115"/>
        <end position="314"/>
    </location>
</feature>
<evidence type="ECO:0000256" key="3">
    <source>
        <dbReference type="ARBA" id="ARBA00022618"/>
    </source>
</evidence>
<keyword evidence="5 10" id="KW-0067">ATP-binding</keyword>
<dbReference type="GO" id="GO:0071555">
    <property type="term" value="P:cell wall organization"/>
    <property type="evidence" value="ECO:0007669"/>
    <property type="project" value="UniProtKB-KW"/>
</dbReference>
<reference evidence="16 17" key="1">
    <citation type="submission" date="2018-07" db="EMBL/GenBank/DDBJ databases">
        <title>Genomic Encyclopedia of Type Strains, Phase IV (KMG-IV): sequencing the most valuable type-strain genomes for metagenomic binning, comparative biology and taxonomic classification.</title>
        <authorList>
            <person name="Goeker M."/>
        </authorList>
    </citation>
    <scope>NUCLEOTIDE SEQUENCE [LARGE SCALE GENOMIC DNA]</scope>
    <source>
        <strain evidence="16 17">DSM 100911</strain>
    </source>
</reference>
<gene>
    <name evidence="10" type="primary">murF</name>
    <name evidence="16" type="ORF">DFR45_102169</name>
</gene>
<dbReference type="EMBL" id="QPJU01000002">
    <property type="protein sequence ID" value="RCX10768.1"/>
    <property type="molecule type" value="Genomic_DNA"/>
</dbReference>
<dbReference type="EC" id="6.3.2.10" evidence="10 11"/>
<dbReference type="AlphaFoldDB" id="A0A369AR03"/>
<dbReference type="SUPFAM" id="SSF63418">
    <property type="entry name" value="MurE/MurF N-terminal domain"/>
    <property type="match status" value="1"/>
</dbReference>
<keyword evidence="7 10" id="KW-0573">Peptidoglycan synthesis</keyword>
<protein>
    <recommendedName>
        <fullName evidence="10 11">UDP-N-acetylmuramoyl-tripeptide--D-alanyl-D-alanine ligase</fullName>
        <ecNumber evidence="10 11">6.3.2.10</ecNumber>
    </recommendedName>
    <alternativeName>
        <fullName evidence="10">D-alanyl-D-alanine-adding enzyme</fullName>
    </alternativeName>
</protein>
<evidence type="ECO:0000256" key="4">
    <source>
        <dbReference type="ARBA" id="ARBA00022741"/>
    </source>
</evidence>
<dbReference type="GO" id="GO:0047480">
    <property type="term" value="F:UDP-N-acetylmuramoyl-tripeptide-D-alanyl-D-alanine ligase activity"/>
    <property type="evidence" value="ECO:0007669"/>
    <property type="project" value="UniProtKB-UniRule"/>
</dbReference>
<dbReference type="GO" id="GO:0009252">
    <property type="term" value="P:peptidoglycan biosynthetic process"/>
    <property type="evidence" value="ECO:0007669"/>
    <property type="project" value="UniProtKB-UniRule"/>
</dbReference>
<dbReference type="InterPro" id="IPR035911">
    <property type="entry name" value="MurE/MurF_N"/>
</dbReference>
<dbReference type="GO" id="GO:0008766">
    <property type="term" value="F:UDP-N-acetylmuramoylalanyl-D-glutamyl-2,6-diaminopimelate-D-alanyl-D-alanine ligase activity"/>
    <property type="evidence" value="ECO:0007669"/>
    <property type="project" value="RHEA"/>
</dbReference>
<dbReference type="Pfam" id="PF01225">
    <property type="entry name" value="Mur_ligase"/>
    <property type="match status" value="1"/>
</dbReference>
<dbReference type="InterPro" id="IPR000713">
    <property type="entry name" value="Mur_ligase_N"/>
</dbReference>
<dbReference type="SUPFAM" id="SSF53623">
    <property type="entry name" value="MurD-like peptide ligases, catalytic domain"/>
    <property type="match status" value="1"/>
</dbReference>
<evidence type="ECO:0000256" key="5">
    <source>
        <dbReference type="ARBA" id="ARBA00022840"/>
    </source>
</evidence>
<keyword evidence="4 10" id="KW-0547">Nucleotide-binding</keyword>
<evidence type="ECO:0000256" key="10">
    <source>
        <dbReference type="HAMAP-Rule" id="MF_02019"/>
    </source>
</evidence>
<keyword evidence="1 10" id="KW-0963">Cytoplasm</keyword>
<dbReference type="InterPro" id="IPR051046">
    <property type="entry name" value="MurCDEF_CellWall_CoF430Synth"/>
</dbReference>
<feature type="domain" description="Mur ligase C-terminal" evidence="14">
    <location>
        <begin position="348"/>
        <end position="462"/>
    </location>
</feature>
<dbReference type="Gene3D" id="3.40.1190.10">
    <property type="entry name" value="Mur-like, catalytic domain"/>
    <property type="match status" value="1"/>
</dbReference>
<dbReference type="PANTHER" id="PTHR43024:SF1">
    <property type="entry name" value="UDP-N-ACETYLMURAMOYL-TRIPEPTIDE--D-ALANYL-D-ALANINE LIGASE"/>
    <property type="match status" value="1"/>
</dbReference>
<dbReference type="RefSeq" id="WP_114482358.1">
    <property type="nucleotide sequence ID" value="NZ_QPJU01000002.1"/>
</dbReference>
<proteinExistence type="inferred from homology"/>
<name>A0A369AR03_9BURK</name>
<dbReference type="Gene3D" id="3.40.1390.10">
    <property type="entry name" value="MurE/MurF, N-terminal domain"/>
    <property type="match status" value="1"/>
</dbReference>
<feature type="compositionally biased region" description="Low complexity" evidence="12">
    <location>
        <begin position="530"/>
        <end position="560"/>
    </location>
</feature>
<organism evidence="16 17">
    <name type="scientific">Extensimonas vulgaris</name>
    <dbReference type="NCBI Taxonomy" id="1031594"/>
    <lineage>
        <taxon>Bacteria</taxon>
        <taxon>Pseudomonadati</taxon>
        <taxon>Pseudomonadota</taxon>
        <taxon>Betaproteobacteria</taxon>
        <taxon>Burkholderiales</taxon>
        <taxon>Comamonadaceae</taxon>
        <taxon>Extensimonas</taxon>
    </lineage>
</organism>
<keyword evidence="9 10" id="KW-0961">Cell wall biogenesis/degradation</keyword>
<keyword evidence="3 10" id="KW-0132">Cell division</keyword>
<dbReference type="SUPFAM" id="SSF53244">
    <property type="entry name" value="MurD-like peptide ligases, peptide-binding domain"/>
    <property type="match status" value="1"/>
</dbReference>
<evidence type="ECO:0000313" key="17">
    <source>
        <dbReference type="Proteomes" id="UP000252174"/>
    </source>
</evidence>
<evidence type="ECO:0000256" key="6">
    <source>
        <dbReference type="ARBA" id="ARBA00022960"/>
    </source>
</evidence>
<dbReference type="OrthoDB" id="9801978at2"/>
<evidence type="ECO:0000256" key="8">
    <source>
        <dbReference type="ARBA" id="ARBA00023306"/>
    </source>
</evidence>
<comment type="caution">
    <text evidence="16">The sequence shown here is derived from an EMBL/GenBank/DDBJ whole genome shotgun (WGS) entry which is preliminary data.</text>
</comment>
<dbReference type="PANTHER" id="PTHR43024">
    <property type="entry name" value="UDP-N-ACETYLMURAMOYL-TRIPEPTIDE--D-ALANYL-D-ALANINE LIGASE"/>
    <property type="match status" value="1"/>
</dbReference>
<comment type="similarity">
    <text evidence="10">Belongs to the MurCDEF family. MurF subfamily.</text>
</comment>
<dbReference type="InterPro" id="IPR013221">
    <property type="entry name" value="Mur_ligase_cen"/>
</dbReference>
<evidence type="ECO:0000256" key="7">
    <source>
        <dbReference type="ARBA" id="ARBA00022984"/>
    </source>
</evidence>
<dbReference type="UniPathway" id="UPA00219"/>
<dbReference type="Pfam" id="PF08245">
    <property type="entry name" value="Mur_ligase_M"/>
    <property type="match status" value="1"/>
</dbReference>
<feature type="binding site" evidence="10">
    <location>
        <begin position="117"/>
        <end position="123"/>
    </location>
    <ligand>
        <name>ATP</name>
        <dbReference type="ChEBI" id="CHEBI:30616"/>
    </ligand>
</feature>
<evidence type="ECO:0000259" key="13">
    <source>
        <dbReference type="Pfam" id="PF01225"/>
    </source>
</evidence>
<dbReference type="InterPro" id="IPR036565">
    <property type="entry name" value="Mur-like_cat_sf"/>
</dbReference>
<dbReference type="HAMAP" id="MF_02019">
    <property type="entry name" value="MurF"/>
    <property type="match status" value="1"/>
</dbReference>
<dbReference type="InterPro" id="IPR005863">
    <property type="entry name" value="UDP-N-AcMur_synth"/>
</dbReference>
<keyword evidence="2 10" id="KW-0436">Ligase</keyword>
<evidence type="ECO:0000256" key="9">
    <source>
        <dbReference type="ARBA" id="ARBA00023316"/>
    </source>
</evidence>
<keyword evidence="17" id="KW-1185">Reference proteome</keyword>
<dbReference type="GO" id="GO:0005737">
    <property type="term" value="C:cytoplasm"/>
    <property type="evidence" value="ECO:0007669"/>
    <property type="project" value="UniProtKB-SubCell"/>
</dbReference>
<evidence type="ECO:0000313" key="16">
    <source>
        <dbReference type="EMBL" id="RCX10768.1"/>
    </source>
</evidence>
<feature type="region of interest" description="Disordered" evidence="12">
    <location>
        <begin position="481"/>
        <end position="560"/>
    </location>
</feature>
<comment type="catalytic activity">
    <reaction evidence="10 11">
        <text>D-alanyl-D-alanine + UDP-N-acetyl-alpha-D-muramoyl-L-alanyl-gamma-D-glutamyl-meso-2,6-diaminopimelate + ATP = UDP-N-acetyl-alpha-D-muramoyl-L-alanyl-gamma-D-glutamyl-meso-2,6-diaminopimeloyl-D-alanyl-D-alanine + ADP + phosphate + H(+)</text>
        <dbReference type="Rhea" id="RHEA:28374"/>
        <dbReference type="ChEBI" id="CHEBI:15378"/>
        <dbReference type="ChEBI" id="CHEBI:30616"/>
        <dbReference type="ChEBI" id="CHEBI:43474"/>
        <dbReference type="ChEBI" id="CHEBI:57822"/>
        <dbReference type="ChEBI" id="CHEBI:61386"/>
        <dbReference type="ChEBI" id="CHEBI:83905"/>
        <dbReference type="ChEBI" id="CHEBI:456216"/>
        <dbReference type="EC" id="6.3.2.10"/>
    </reaction>
</comment>
<dbReference type="Proteomes" id="UP000252174">
    <property type="component" value="Unassembled WGS sequence"/>
</dbReference>
<keyword evidence="8 10" id="KW-0131">Cell cycle</keyword>
<evidence type="ECO:0000259" key="15">
    <source>
        <dbReference type="Pfam" id="PF08245"/>
    </source>
</evidence>
<dbReference type="NCBIfam" id="TIGR01143">
    <property type="entry name" value="murF"/>
    <property type="match status" value="1"/>
</dbReference>
<evidence type="ECO:0000256" key="1">
    <source>
        <dbReference type="ARBA" id="ARBA00022490"/>
    </source>
</evidence>
<evidence type="ECO:0000259" key="14">
    <source>
        <dbReference type="Pfam" id="PF02875"/>
    </source>
</evidence>
<dbReference type="InterPro" id="IPR004101">
    <property type="entry name" value="Mur_ligase_C"/>
</dbReference>
<comment type="subcellular location">
    <subcellularLocation>
        <location evidence="10 11">Cytoplasm</location>
    </subcellularLocation>
</comment>
<dbReference type="GO" id="GO:0005524">
    <property type="term" value="F:ATP binding"/>
    <property type="evidence" value="ECO:0007669"/>
    <property type="project" value="UniProtKB-UniRule"/>
</dbReference>
<dbReference type="Pfam" id="PF02875">
    <property type="entry name" value="Mur_ligase_C"/>
    <property type="match status" value="1"/>
</dbReference>
<dbReference type="InterPro" id="IPR036615">
    <property type="entry name" value="Mur_ligase_C_dom_sf"/>
</dbReference>
<keyword evidence="6 10" id="KW-0133">Cell shape</keyword>
<comment type="function">
    <text evidence="10 11">Involved in cell wall formation. Catalyzes the final step in the synthesis of UDP-N-acetylmuramoyl-pentapeptide, the precursor of murein.</text>
</comment>
<dbReference type="GO" id="GO:0008360">
    <property type="term" value="P:regulation of cell shape"/>
    <property type="evidence" value="ECO:0007669"/>
    <property type="project" value="UniProtKB-KW"/>
</dbReference>
<evidence type="ECO:0000256" key="2">
    <source>
        <dbReference type="ARBA" id="ARBA00022598"/>
    </source>
</evidence>